<feature type="region of interest" description="Disordered" evidence="6">
    <location>
        <begin position="731"/>
        <end position="776"/>
    </location>
</feature>
<evidence type="ECO:0000256" key="6">
    <source>
        <dbReference type="SAM" id="MobiDB-lite"/>
    </source>
</evidence>
<feature type="compositionally biased region" description="Basic and acidic residues" evidence="6">
    <location>
        <begin position="161"/>
        <end position="170"/>
    </location>
</feature>
<name>A0A452XC87_AEGTS</name>
<dbReference type="Proteomes" id="UP000015105">
    <property type="component" value="Unassembled WGS sequence"/>
</dbReference>
<feature type="region of interest" description="Disordered" evidence="6">
    <location>
        <begin position="383"/>
        <end position="453"/>
    </location>
</feature>
<reference evidence="8" key="2">
    <citation type="journal article" date="2017" name="Nat. Plants">
        <title>The Aegilops tauschii genome reveals multiple impacts of transposons.</title>
        <authorList>
            <person name="Zhao G."/>
            <person name="Zou C."/>
            <person name="Li K."/>
            <person name="Wang K."/>
            <person name="Li T."/>
            <person name="Gao L."/>
            <person name="Zhang X."/>
            <person name="Wang H."/>
            <person name="Yang Z."/>
            <person name="Liu X."/>
            <person name="Jiang W."/>
            <person name="Mao L."/>
            <person name="Kong X."/>
            <person name="Jiao Y."/>
            <person name="Jia J."/>
        </authorList>
    </citation>
    <scope>NUCLEOTIDE SEQUENCE [LARGE SCALE GENOMIC DNA]</scope>
    <source>
        <strain evidence="8">cv. AL8/78</strain>
    </source>
</reference>
<feature type="region of interest" description="Disordered" evidence="6">
    <location>
        <begin position="658"/>
        <end position="683"/>
    </location>
</feature>
<dbReference type="SUPFAM" id="SSF54171">
    <property type="entry name" value="DNA-binding domain"/>
    <property type="match status" value="1"/>
</dbReference>
<keyword evidence="4" id="KW-0804">Transcription</keyword>
<organism evidence="7 8">
    <name type="scientific">Aegilops tauschii subsp. strangulata</name>
    <name type="common">Goatgrass</name>
    <dbReference type="NCBI Taxonomy" id="200361"/>
    <lineage>
        <taxon>Eukaryota</taxon>
        <taxon>Viridiplantae</taxon>
        <taxon>Streptophyta</taxon>
        <taxon>Embryophyta</taxon>
        <taxon>Tracheophyta</taxon>
        <taxon>Spermatophyta</taxon>
        <taxon>Magnoliopsida</taxon>
        <taxon>Liliopsida</taxon>
        <taxon>Poales</taxon>
        <taxon>Poaceae</taxon>
        <taxon>BOP clade</taxon>
        <taxon>Pooideae</taxon>
        <taxon>Triticodae</taxon>
        <taxon>Triticeae</taxon>
        <taxon>Triticinae</taxon>
        <taxon>Aegilops</taxon>
    </lineage>
</organism>
<feature type="region of interest" description="Disordered" evidence="6">
    <location>
        <begin position="136"/>
        <end position="182"/>
    </location>
</feature>
<dbReference type="InterPro" id="IPR016177">
    <property type="entry name" value="DNA-bd_dom_sf"/>
</dbReference>
<evidence type="ECO:0000256" key="4">
    <source>
        <dbReference type="ARBA" id="ARBA00023163"/>
    </source>
</evidence>
<comment type="subcellular location">
    <subcellularLocation>
        <location evidence="1">Nucleus</location>
    </subcellularLocation>
</comment>
<feature type="compositionally biased region" description="Polar residues" evidence="6">
    <location>
        <begin position="398"/>
        <end position="433"/>
    </location>
</feature>
<keyword evidence="5" id="KW-0539">Nucleus</keyword>
<dbReference type="Gene3D" id="3.30.890.10">
    <property type="entry name" value="Methyl-cpg-binding Protein 2, Chain A"/>
    <property type="match status" value="1"/>
</dbReference>
<evidence type="ECO:0000256" key="5">
    <source>
        <dbReference type="ARBA" id="ARBA00023242"/>
    </source>
</evidence>
<accession>A0A452XC87</accession>
<keyword evidence="8" id="KW-1185">Reference proteome</keyword>
<evidence type="ECO:0000313" key="7">
    <source>
        <dbReference type="EnsemblPlants" id="AET0Gv20021900.7"/>
    </source>
</evidence>
<reference evidence="7" key="3">
    <citation type="submission" date="2019-03" db="UniProtKB">
        <authorList>
            <consortium name="EnsemblPlants"/>
        </authorList>
    </citation>
    <scope>IDENTIFICATION</scope>
</reference>
<evidence type="ECO:0000256" key="3">
    <source>
        <dbReference type="ARBA" id="ARBA00023125"/>
    </source>
</evidence>
<protein>
    <recommendedName>
        <fullName evidence="9">MBD domain-containing protein</fullName>
    </recommendedName>
</protein>
<dbReference type="Gramene" id="AET0Gv20021900.7">
    <property type="protein sequence ID" value="AET0Gv20021900.7"/>
    <property type="gene ID" value="AET0Gv20021900"/>
</dbReference>
<dbReference type="GO" id="GO:0003677">
    <property type="term" value="F:DNA binding"/>
    <property type="evidence" value="ECO:0007669"/>
    <property type="project" value="UniProtKB-KW"/>
</dbReference>
<dbReference type="PANTHER" id="PTHR34067:SF3">
    <property type="entry name" value="MBD DOMAIN-CONTAINING PROTEIN"/>
    <property type="match status" value="1"/>
</dbReference>
<evidence type="ECO:0000313" key="8">
    <source>
        <dbReference type="Proteomes" id="UP000015105"/>
    </source>
</evidence>
<dbReference type="EnsemblPlants" id="AET0Gv20021900.7">
    <property type="protein sequence ID" value="AET0Gv20021900.7"/>
    <property type="gene ID" value="AET0Gv20021900"/>
</dbReference>
<evidence type="ECO:0000256" key="2">
    <source>
        <dbReference type="ARBA" id="ARBA00023015"/>
    </source>
</evidence>
<dbReference type="AlphaFoldDB" id="A0A452XC87"/>
<dbReference type="InterPro" id="IPR038945">
    <property type="entry name" value="MBD13-like"/>
</dbReference>
<reference evidence="8" key="1">
    <citation type="journal article" date="2014" name="Science">
        <title>Ancient hybridizations among the ancestral genomes of bread wheat.</title>
        <authorList>
            <consortium name="International Wheat Genome Sequencing Consortium,"/>
            <person name="Marcussen T."/>
            <person name="Sandve S.R."/>
            <person name="Heier L."/>
            <person name="Spannagl M."/>
            <person name="Pfeifer M."/>
            <person name="Jakobsen K.S."/>
            <person name="Wulff B.B."/>
            <person name="Steuernagel B."/>
            <person name="Mayer K.F."/>
            <person name="Olsen O.A."/>
        </authorList>
    </citation>
    <scope>NUCLEOTIDE SEQUENCE [LARGE SCALE GENOMIC DNA]</scope>
    <source>
        <strain evidence="8">cv. AL8/78</strain>
    </source>
</reference>
<keyword evidence="2" id="KW-0805">Transcription regulation</keyword>
<feature type="compositionally biased region" description="Low complexity" evidence="6">
    <location>
        <begin position="434"/>
        <end position="450"/>
    </location>
</feature>
<sequence>MVYSVRGSCLMDGEKKSGQERTELRVIQYYTDPVSGYEFRSLKDVQRYIESGDISKCNVRPKKRTAQDACITQNQDYTGTSSEYARPGTADKAIQCELLTEEGIRLPWEEMLKTYTQNTMLPVSEVMKLMQKYADKVDPSEHKSVQPVSRQRASRGKRSVQRKEPNAEVKTKKRKTMSKEKVATPLTPRVSPRLVARKVNPEVNTEPQDEPTIVNHANQVKPIQEKTVDVRKVNPEGNTEPEDGPTRVNLVNQVQLVQQKTADVSQADTVIQMQTKHGNTASQLQSRQTDAAVPVQINEGTVNRSQLCQPDPVTQIQADTVVPVQTNHVGAVSQLWLSQAATANRIQTNQESTASRLQSNQAENANHIHGMQKYTTNYSQLRKADTTHQKQTNQKNTASQLRSSQEKSPFQKQTGQKYVANYSQLPQSHGSTVNHRQTNQQHTANQNQLQSSQADTANVLRATKEFFVNHSLLRQAGAVNHMQGNQENTAIRLQLGQADAVKQMQTIQGNSTDRSQLVQGLPVNQTQTIQEYFTKHSQPSPVNTVNQMQISQENTANQLRFSQANSVSKAQTMQENTTSRSQLIQGLTVNQIQAIRENNTRYLQPRYTENPIQQSGFSPAPEWGHGAPATGFWNNNAEHQKSSVPMQIDAAPIATSSANVEPQYAPTPEPVLPTQTAEPGGADPSGFALPSFGNSWSDPCIEFAFKTLTGDIPVLDPTVADYFPLQQDLNKVAPPDYSAPSVDDTRNHTQHVNQSSHHSAPRPSNGFYNGGWFPPQ</sequence>
<evidence type="ECO:0008006" key="9">
    <source>
        <dbReference type="Google" id="ProtNLM"/>
    </source>
</evidence>
<proteinExistence type="predicted"/>
<evidence type="ECO:0000256" key="1">
    <source>
        <dbReference type="ARBA" id="ARBA00004123"/>
    </source>
</evidence>
<keyword evidence="3" id="KW-0238">DNA-binding</keyword>
<dbReference type="GO" id="GO:0005634">
    <property type="term" value="C:nucleus"/>
    <property type="evidence" value="ECO:0007669"/>
    <property type="project" value="UniProtKB-SubCell"/>
</dbReference>
<dbReference type="PANTHER" id="PTHR34067">
    <property type="entry name" value="OS04G0193200 PROTEIN"/>
    <property type="match status" value="1"/>
</dbReference>